<evidence type="ECO:0000256" key="6">
    <source>
        <dbReference type="ARBA" id="ARBA00034617"/>
    </source>
</evidence>
<evidence type="ECO:0000259" key="10">
    <source>
        <dbReference type="PROSITE" id="PS51198"/>
    </source>
</evidence>
<dbReference type="PANTHER" id="PTHR11070">
    <property type="entry name" value="UVRD / RECB / PCRA DNA HELICASE FAMILY MEMBER"/>
    <property type="match status" value="1"/>
</dbReference>
<protein>
    <recommendedName>
        <fullName evidence="7">DNA 3'-5' helicase</fullName>
        <ecNumber evidence="7">5.6.2.4</ecNumber>
    </recommendedName>
</protein>
<dbReference type="InterPro" id="IPR000212">
    <property type="entry name" value="DNA_helicase_UvrD/REP"/>
</dbReference>
<organism evidence="12 13">
    <name type="scientific">Candidatus Aquicultor secundus</name>
    <dbReference type="NCBI Taxonomy" id="1973895"/>
    <lineage>
        <taxon>Bacteria</taxon>
        <taxon>Bacillati</taxon>
        <taxon>Actinomycetota</taxon>
        <taxon>Candidatus Aquicultoria</taxon>
        <taxon>Candidatus Aquicultorales</taxon>
        <taxon>Candidatus Aquicultoraceae</taxon>
        <taxon>Candidatus Aquicultor</taxon>
    </lineage>
</organism>
<keyword evidence="1 9" id="KW-0547">Nucleotide-binding</keyword>
<dbReference type="InterPro" id="IPR027417">
    <property type="entry name" value="P-loop_NTPase"/>
</dbReference>
<dbReference type="Gene3D" id="3.40.50.300">
    <property type="entry name" value="P-loop containing nucleotide triphosphate hydrolases"/>
    <property type="match status" value="3"/>
</dbReference>
<dbReference type="Gene3D" id="1.10.486.10">
    <property type="entry name" value="PCRA, domain 4"/>
    <property type="match status" value="1"/>
</dbReference>
<evidence type="ECO:0000256" key="8">
    <source>
        <dbReference type="ARBA" id="ARBA00048988"/>
    </source>
</evidence>
<evidence type="ECO:0000259" key="11">
    <source>
        <dbReference type="PROSITE" id="PS51217"/>
    </source>
</evidence>
<evidence type="ECO:0000256" key="2">
    <source>
        <dbReference type="ARBA" id="ARBA00022801"/>
    </source>
</evidence>
<dbReference type="EC" id="5.6.2.4" evidence="7"/>
<dbReference type="GO" id="GO:0005829">
    <property type="term" value="C:cytosol"/>
    <property type="evidence" value="ECO:0007669"/>
    <property type="project" value="TreeGrafter"/>
</dbReference>
<dbReference type="GO" id="GO:0005524">
    <property type="term" value="F:ATP binding"/>
    <property type="evidence" value="ECO:0007669"/>
    <property type="project" value="UniProtKB-UniRule"/>
</dbReference>
<dbReference type="AlphaFoldDB" id="A0A2M7T7S4"/>
<keyword evidence="3 9" id="KW-0347">Helicase</keyword>
<dbReference type="InterPro" id="IPR014016">
    <property type="entry name" value="UvrD-like_ATP-bd"/>
</dbReference>
<dbReference type="GO" id="GO:0003677">
    <property type="term" value="F:DNA binding"/>
    <property type="evidence" value="ECO:0007669"/>
    <property type="project" value="InterPro"/>
</dbReference>
<dbReference type="EMBL" id="PFNG01000146">
    <property type="protein sequence ID" value="PIZ38494.1"/>
    <property type="molecule type" value="Genomic_DNA"/>
</dbReference>
<dbReference type="GO" id="GO:0033202">
    <property type="term" value="C:DNA helicase complex"/>
    <property type="evidence" value="ECO:0007669"/>
    <property type="project" value="TreeGrafter"/>
</dbReference>
<evidence type="ECO:0000256" key="5">
    <source>
        <dbReference type="ARBA" id="ARBA00023235"/>
    </source>
</evidence>
<evidence type="ECO:0000256" key="3">
    <source>
        <dbReference type="ARBA" id="ARBA00022806"/>
    </source>
</evidence>
<sequence length="798" mass="87852">MSKMAEFKPNPQQEEAINMRKGNVFVSAAAGSGKTKAMTERFATAVIEDRIPVDRILTITFTNEAAAQLQDKIKARLAEAGLVEAGRKLPDAYISTIHSFCSRILKAYPFAAGIDPNFTVVEDVAMISLVNEAIEQALDEFSHVGQEHVEFIYQIGKDKLSDVVLSLYGALRSAGFSEPADGLPQSDVRPQDRSAVNTLVDELKGEIAGILNTADRNAGPKTYTANFGVAGNLLAYLDIQEYDLLPGLGGKDSRFKLNMSAGPSKKVFGRTKDLLDTIDRMLAEDLAHRYRGFYAELLRLFSAIYRQRKADISGVDFEDLQLLTKDLFEGHPEIRESYGKRFRMIMVDEFQDTNGLQCDLINLIANDNLFTVGDEFQSIYKFRHADVSLFRGLRERTQTSAGKLVTFPKNFRSREEVLAFVNRIGTSAKFFGNDHLRLEPGRNPGDFKQPEGTAIELAIFDTTWEEVDAAQAEAAFIANRIKEITDKTITGRGVYEPNDIAILIPRRTKLKEIEDALKLRGIPYYTVGGTGYYAADEVAEIRDLLATLVNPYDDISLIGVLRGPCVRLSDDALYLMRRAAGKIGGADAPLWHAVIDADVGKNLPLEAADTEKLDRFIAIFNDLRRFAAYSGLSSVIERAVSETGYDLCSLMRDHNGALRYANIRKLMRLADAYENVHGRDLAGFVEYLALQKDLSSQEGDAVLADENLGAVRIMTVHAAKGLQFPVVFLALSQSKPMYGSPGSGEMVLLRIAKGDSTGKAAGDASAVKPAIAFKVAGIDKPFEAPGYPELKDELKADT</sequence>
<dbReference type="GO" id="GO:0043138">
    <property type="term" value="F:3'-5' DNA helicase activity"/>
    <property type="evidence" value="ECO:0007669"/>
    <property type="project" value="UniProtKB-EC"/>
</dbReference>
<dbReference type="SUPFAM" id="SSF52540">
    <property type="entry name" value="P-loop containing nucleoside triphosphate hydrolases"/>
    <property type="match status" value="1"/>
</dbReference>
<evidence type="ECO:0000256" key="4">
    <source>
        <dbReference type="ARBA" id="ARBA00022840"/>
    </source>
</evidence>
<evidence type="ECO:0000256" key="1">
    <source>
        <dbReference type="ARBA" id="ARBA00022741"/>
    </source>
</evidence>
<feature type="domain" description="UvrD-like helicase ATP-binding" evidence="10">
    <location>
        <begin position="7"/>
        <end position="414"/>
    </location>
</feature>
<feature type="binding site" evidence="9">
    <location>
        <begin position="28"/>
        <end position="35"/>
    </location>
    <ligand>
        <name>ATP</name>
        <dbReference type="ChEBI" id="CHEBI:30616"/>
    </ligand>
</feature>
<dbReference type="Pfam" id="PF00580">
    <property type="entry name" value="UvrD-helicase"/>
    <property type="match status" value="1"/>
</dbReference>
<dbReference type="PROSITE" id="PS51198">
    <property type="entry name" value="UVRD_HELICASE_ATP_BIND"/>
    <property type="match status" value="1"/>
</dbReference>
<dbReference type="PANTHER" id="PTHR11070:SF48">
    <property type="entry name" value="ATP-DEPENDENT HELICASE_NUCLEASE SUBUNIT A"/>
    <property type="match status" value="1"/>
</dbReference>
<gene>
    <name evidence="12" type="ORF">COY37_06085</name>
</gene>
<evidence type="ECO:0000313" key="12">
    <source>
        <dbReference type="EMBL" id="PIZ38494.1"/>
    </source>
</evidence>
<comment type="caution">
    <text evidence="12">The sequence shown here is derived from an EMBL/GenBank/DDBJ whole genome shotgun (WGS) entry which is preliminary data.</text>
</comment>
<evidence type="ECO:0000256" key="7">
    <source>
        <dbReference type="ARBA" id="ARBA00034808"/>
    </source>
</evidence>
<feature type="non-terminal residue" evidence="12">
    <location>
        <position position="798"/>
    </location>
</feature>
<dbReference type="GO" id="GO:0000725">
    <property type="term" value="P:recombinational repair"/>
    <property type="evidence" value="ECO:0007669"/>
    <property type="project" value="TreeGrafter"/>
</dbReference>
<comment type="catalytic activity">
    <reaction evidence="8">
        <text>ATP + H2O = ADP + phosphate + H(+)</text>
        <dbReference type="Rhea" id="RHEA:13065"/>
        <dbReference type="ChEBI" id="CHEBI:15377"/>
        <dbReference type="ChEBI" id="CHEBI:15378"/>
        <dbReference type="ChEBI" id="CHEBI:30616"/>
        <dbReference type="ChEBI" id="CHEBI:43474"/>
        <dbReference type="ChEBI" id="CHEBI:456216"/>
        <dbReference type="EC" id="5.6.2.4"/>
    </reaction>
</comment>
<keyword evidence="5" id="KW-0413">Isomerase</keyword>
<dbReference type="GO" id="GO:0016787">
    <property type="term" value="F:hydrolase activity"/>
    <property type="evidence" value="ECO:0007669"/>
    <property type="project" value="UniProtKB-UniRule"/>
</dbReference>
<dbReference type="Pfam" id="PF13361">
    <property type="entry name" value="UvrD_C"/>
    <property type="match status" value="2"/>
</dbReference>
<reference evidence="13" key="1">
    <citation type="submission" date="2017-09" db="EMBL/GenBank/DDBJ databases">
        <title>Depth-based differentiation of microbial function through sediment-hosted aquifers and enrichment of novel symbionts in the deep terrestrial subsurface.</title>
        <authorList>
            <person name="Probst A.J."/>
            <person name="Ladd B."/>
            <person name="Jarett J.K."/>
            <person name="Geller-Mcgrath D.E."/>
            <person name="Sieber C.M.K."/>
            <person name="Emerson J.B."/>
            <person name="Anantharaman K."/>
            <person name="Thomas B.C."/>
            <person name="Malmstrom R."/>
            <person name="Stieglmeier M."/>
            <person name="Klingl A."/>
            <person name="Woyke T."/>
            <person name="Ryan C.M."/>
            <person name="Banfield J.F."/>
        </authorList>
    </citation>
    <scope>NUCLEOTIDE SEQUENCE [LARGE SCALE GENOMIC DNA]</scope>
</reference>
<accession>A0A2M7T7S4</accession>
<comment type="catalytic activity">
    <reaction evidence="6">
        <text>Couples ATP hydrolysis with the unwinding of duplex DNA by translocating in the 3'-5' direction.</text>
        <dbReference type="EC" id="5.6.2.4"/>
    </reaction>
</comment>
<keyword evidence="4 9" id="KW-0067">ATP-binding</keyword>
<dbReference type="InterPro" id="IPR014017">
    <property type="entry name" value="DNA_helicase_UvrD-like_C"/>
</dbReference>
<dbReference type="PROSITE" id="PS51217">
    <property type="entry name" value="UVRD_HELICASE_CTER"/>
    <property type="match status" value="1"/>
</dbReference>
<feature type="domain" description="UvrD-like helicase C-terminal" evidence="11">
    <location>
        <begin position="426"/>
        <end position="721"/>
    </location>
</feature>
<keyword evidence="2 9" id="KW-0378">Hydrolase</keyword>
<evidence type="ECO:0000313" key="13">
    <source>
        <dbReference type="Proteomes" id="UP000230956"/>
    </source>
</evidence>
<proteinExistence type="predicted"/>
<name>A0A2M7T7S4_9ACTN</name>
<evidence type="ECO:0000256" key="9">
    <source>
        <dbReference type="PROSITE-ProRule" id="PRU00560"/>
    </source>
</evidence>
<dbReference type="Proteomes" id="UP000230956">
    <property type="component" value="Unassembled WGS sequence"/>
</dbReference>